<reference evidence="1 2" key="1">
    <citation type="journal article" date="2011" name="PLoS Pathog.">
        <title>Dynamic evolution of pathogenicity revealed by sequencing and comparative genomics of 19 Pseudomonas syringae isolates.</title>
        <authorList>
            <person name="Baltrus D.A."/>
            <person name="Nishimura M.T."/>
            <person name="Romanchuk A."/>
            <person name="Chang J.H."/>
            <person name="Mukhtar M.S."/>
            <person name="Cherkis K."/>
            <person name="Roach J."/>
            <person name="Grant S.R."/>
            <person name="Jones C.D."/>
            <person name="Dangl J.L."/>
        </authorList>
    </citation>
    <scope>NUCLEOTIDE SEQUENCE [LARGE SCALE GENOMIC DNA]</scope>
    <source>
        <strain evidence="1 2">1704B</strain>
    </source>
</reference>
<feature type="non-terminal residue" evidence="1">
    <location>
        <position position="489"/>
    </location>
</feature>
<dbReference type="EMBL" id="AEAI01001401">
    <property type="protein sequence ID" value="EGH45828.1"/>
    <property type="molecule type" value="Genomic_DNA"/>
</dbReference>
<dbReference type="HOGENOM" id="CLU_592747_0_0_6"/>
<sequence>MESSVVTRAELRNWLGAFCSARGVEQPTGSSLYSLKVSDNEFASLGIELRHHAAELYHLSESAAYAACWLLYAAEWWKRCYGGGAWAWKPLFDSINMSVPSHQRIQQLVASGRKYWHLTSEMNAGKRYIGEVAIQGGLPLRLIETAQGNVSRLLHAVLRQTISFDLSSAAIRAEVQSLHPLLPRSYRQPAIYDLLGKVVEVVKDLRSRYALKDADDPIMSLQRAYPEWADEFPLRIDGEAASQLLRGLVREAGETERCDRRIPFWMRRQLRFDADGSCVLETKVEVLPTSTPALVAQLFGCAPEELPASFQISLILGGNRFALAECVVRSQGIRMAVQNVQLPDDCHMSFAQLQLSRYGETLHTAMLPGGERLEENAPWVFENAFPVARLLKVGSLRIGAPSALVCIPDAAFFFSEEGECESRLSPLAGRSLKLLTSGTSRMSYKGDVYRIHCGVQGNESELLQWRGRILDVHAEPAFVYAGMPTFHRV</sequence>
<dbReference type="Proteomes" id="UP000004986">
    <property type="component" value="Unassembled WGS sequence"/>
</dbReference>
<evidence type="ECO:0000313" key="1">
    <source>
        <dbReference type="EMBL" id="EGH45828.1"/>
    </source>
</evidence>
<gene>
    <name evidence="1" type="ORF">PSYPI_27374</name>
</gene>
<accession>F3GFH8</accession>
<dbReference type="AlphaFoldDB" id="F3GFH8"/>
<protein>
    <submittedName>
        <fullName evidence="1">Uncharacterized protein</fullName>
    </submittedName>
</protein>
<name>F3GFH8_PSESJ</name>
<evidence type="ECO:0000313" key="2">
    <source>
        <dbReference type="Proteomes" id="UP000004986"/>
    </source>
</evidence>
<organism evidence="1 2">
    <name type="scientific">Pseudomonas syringae pv. pisi str. 1704B</name>
    <dbReference type="NCBI Taxonomy" id="629263"/>
    <lineage>
        <taxon>Bacteria</taxon>
        <taxon>Pseudomonadati</taxon>
        <taxon>Pseudomonadota</taxon>
        <taxon>Gammaproteobacteria</taxon>
        <taxon>Pseudomonadales</taxon>
        <taxon>Pseudomonadaceae</taxon>
        <taxon>Pseudomonas</taxon>
        <taxon>Pseudomonas syringae</taxon>
    </lineage>
</organism>
<keyword evidence="2" id="KW-1185">Reference proteome</keyword>
<proteinExistence type="predicted"/>
<comment type="caution">
    <text evidence="1">The sequence shown here is derived from an EMBL/GenBank/DDBJ whole genome shotgun (WGS) entry which is preliminary data.</text>
</comment>
<dbReference type="NCBIfam" id="NF038336">
    <property type="entry name" value="YjiT_fam"/>
    <property type="match status" value="1"/>
</dbReference>
<dbReference type="InterPro" id="IPR047879">
    <property type="entry name" value="YjiT"/>
</dbReference>